<dbReference type="Pfam" id="PF24494">
    <property type="entry name" value="DUF7587"/>
    <property type="match status" value="1"/>
</dbReference>
<comment type="caution">
    <text evidence="2">The sequence shown here is derived from an EMBL/GenBank/DDBJ whole genome shotgun (WGS) entry which is preliminary data.</text>
</comment>
<dbReference type="Proteomes" id="UP001146351">
    <property type="component" value="Unassembled WGS sequence"/>
</dbReference>
<reference evidence="2" key="1">
    <citation type="submission" date="2022-11" db="EMBL/GenBank/DDBJ databases">
        <authorList>
            <person name="Petersen C."/>
        </authorList>
    </citation>
    <scope>NUCLEOTIDE SEQUENCE</scope>
    <source>
        <strain evidence="2">IBT 21917</strain>
    </source>
</reference>
<sequence length="428" mass="49230">MDLLTESMANTCLNDGPEELEQLLFRPQAGSGIAKTVLDDIPRYLFRVASPNSDGNTNETWVRSDSSYRNKASSMEDIFFNLGAEKRTKIAQILNLHLRWWPKHGAEDNFVSWTSSLLFAIQYIYYRHLSPKDGSGLPEIRLYVIDTTRFPRGTFIRDLDLINIFCESDENLKYLQSLRNRPSYYFGEYLSQGALKIENKCQMIPAEILFEQNRLRRLQPHFAQLHRETRRGKPEWVKEVIRLRKTIWPDTGLPIFSLAEMWDRLQAVEEIIQNIAPGWRLPLAIYFAALIGSESNIEEQETANDNVFFAYFRSKSFHLDLRGPERFRSSNFNVAAPDSTPELKQVKKILREIHKHSQLKWALERVSEAEVSIRTLHVQNVFSENGHAFIAADSNKMLARTGQAVLSKLGTVAMLCKEVALAISSEEA</sequence>
<gene>
    <name evidence="2" type="ORF">N7492_004285</name>
</gene>
<reference evidence="2" key="2">
    <citation type="journal article" date="2023" name="IMA Fungus">
        <title>Comparative genomic study of the Penicillium genus elucidates a diverse pangenome and 15 lateral gene transfer events.</title>
        <authorList>
            <person name="Petersen C."/>
            <person name="Sorensen T."/>
            <person name="Nielsen M.R."/>
            <person name="Sondergaard T.E."/>
            <person name="Sorensen J.L."/>
            <person name="Fitzpatrick D.A."/>
            <person name="Frisvad J.C."/>
            <person name="Nielsen K.L."/>
        </authorList>
    </citation>
    <scope>NUCLEOTIDE SEQUENCE</scope>
    <source>
        <strain evidence="2">IBT 21917</strain>
    </source>
</reference>
<keyword evidence="3" id="KW-1185">Reference proteome</keyword>
<dbReference type="OrthoDB" id="4152607at2759"/>
<dbReference type="InterPro" id="IPR056009">
    <property type="entry name" value="DUF7587"/>
</dbReference>
<evidence type="ECO:0000313" key="2">
    <source>
        <dbReference type="EMBL" id="KAJ5171692.1"/>
    </source>
</evidence>
<dbReference type="AlphaFoldDB" id="A0A9W9IDI1"/>
<protein>
    <recommendedName>
        <fullName evidence="1">DUF7587 domain-containing protein</fullName>
    </recommendedName>
</protein>
<evidence type="ECO:0000259" key="1">
    <source>
        <dbReference type="Pfam" id="PF24494"/>
    </source>
</evidence>
<dbReference type="EMBL" id="JAPQKO010000003">
    <property type="protein sequence ID" value="KAJ5171692.1"/>
    <property type="molecule type" value="Genomic_DNA"/>
</dbReference>
<name>A0A9W9IDI1_9EURO</name>
<organism evidence="2 3">
    <name type="scientific">Penicillium capsulatum</name>
    <dbReference type="NCBI Taxonomy" id="69766"/>
    <lineage>
        <taxon>Eukaryota</taxon>
        <taxon>Fungi</taxon>
        <taxon>Dikarya</taxon>
        <taxon>Ascomycota</taxon>
        <taxon>Pezizomycotina</taxon>
        <taxon>Eurotiomycetes</taxon>
        <taxon>Eurotiomycetidae</taxon>
        <taxon>Eurotiales</taxon>
        <taxon>Aspergillaceae</taxon>
        <taxon>Penicillium</taxon>
    </lineage>
</organism>
<proteinExistence type="predicted"/>
<accession>A0A9W9IDI1</accession>
<feature type="domain" description="DUF7587" evidence="1">
    <location>
        <begin position="41"/>
        <end position="163"/>
    </location>
</feature>
<evidence type="ECO:0000313" key="3">
    <source>
        <dbReference type="Proteomes" id="UP001146351"/>
    </source>
</evidence>